<sequence length="120" mass="13098">LALLNKALPVTEALCEFDPAIPAQTWRTHLGALRIRGDKGLIPLSQLSGGEQLKVTLLALTLSEPLPDILLLDEPDNHLDLDSRLLLENVLRSYKGALLLVSHDEAFTENCAITHTLTLA</sequence>
<dbReference type="PANTHER" id="PTHR19211:SF6">
    <property type="entry name" value="BLL7188 PROTEIN"/>
    <property type="match status" value="1"/>
</dbReference>
<dbReference type="GO" id="GO:0005524">
    <property type="term" value="F:ATP binding"/>
    <property type="evidence" value="ECO:0007669"/>
    <property type="project" value="UniProtKB-KW"/>
</dbReference>
<dbReference type="Gene3D" id="3.40.50.300">
    <property type="entry name" value="P-loop containing nucleotide triphosphate hydrolases"/>
    <property type="match status" value="1"/>
</dbReference>
<organism evidence="3">
    <name type="scientific">Salmonella enterica subsp. enterica serovar Chester</name>
    <dbReference type="NCBI Taxonomy" id="149386"/>
    <lineage>
        <taxon>Bacteria</taxon>
        <taxon>Pseudomonadati</taxon>
        <taxon>Pseudomonadota</taxon>
        <taxon>Gammaproteobacteria</taxon>
        <taxon>Enterobacterales</taxon>
        <taxon>Enterobacteriaceae</taxon>
        <taxon>Salmonella</taxon>
    </lineage>
</organism>
<gene>
    <name evidence="3" type="ORF">DS524_28525</name>
</gene>
<dbReference type="EMBL" id="AAGUAT010000331">
    <property type="protein sequence ID" value="EBR9859687.1"/>
    <property type="molecule type" value="Genomic_DNA"/>
</dbReference>
<dbReference type="SUPFAM" id="SSF52540">
    <property type="entry name" value="P-loop containing nucleoside triphosphate hydrolases"/>
    <property type="match status" value="1"/>
</dbReference>
<dbReference type="InterPro" id="IPR003959">
    <property type="entry name" value="ATPase_AAA_core"/>
</dbReference>
<keyword evidence="3" id="KW-0547">Nucleotide-binding</keyword>
<dbReference type="InterPro" id="IPR050611">
    <property type="entry name" value="ABCF"/>
</dbReference>
<comment type="caution">
    <text evidence="3">The sequence shown here is derived from an EMBL/GenBank/DDBJ whole genome shotgun (WGS) entry which is preliminary data.</text>
</comment>
<evidence type="ECO:0000256" key="1">
    <source>
        <dbReference type="ARBA" id="ARBA00022737"/>
    </source>
</evidence>
<protein>
    <submittedName>
        <fullName evidence="3">ABC transporter ATP-binding protein</fullName>
    </submittedName>
</protein>
<keyword evidence="1" id="KW-0677">Repeat</keyword>
<name>A0A5U8SWN4_SALET</name>
<dbReference type="GO" id="GO:0016887">
    <property type="term" value="F:ATP hydrolysis activity"/>
    <property type="evidence" value="ECO:0007669"/>
    <property type="project" value="InterPro"/>
</dbReference>
<dbReference type="Pfam" id="PF13304">
    <property type="entry name" value="AAA_21"/>
    <property type="match status" value="1"/>
</dbReference>
<dbReference type="InterPro" id="IPR027417">
    <property type="entry name" value="P-loop_NTPase"/>
</dbReference>
<evidence type="ECO:0000259" key="2">
    <source>
        <dbReference type="Pfam" id="PF13304"/>
    </source>
</evidence>
<proteinExistence type="predicted"/>
<accession>A0A5U8SWN4</accession>
<keyword evidence="3" id="KW-0067">ATP-binding</keyword>
<dbReference type="AlphaFoldDB" id="A0A5U8SWN4"/>
<reference evidence="3" key="1">
    <citation type="submission" date="2018-07" db="EMBL/GenBank/DDBJ databases">
        <authorList>
            <person name="Ashton P.M."/>
            <person name="Dallman T."/>
            <person name="Nair S."/>
            <person name="De Pinna E."/>
            <person name="Peters T."/>
            <person name="Grant K."/>
        </authorList>
    </citation>
    <scope>NUCLEOTIDE SEQUENCE</scope>
    <source>
        <strain evidence="3">296838</strain>
    </source>
</reference>
<feature type="domain" description="ATPase AAA-type core" evidence="2">
    <location>
        <begin position="34"/>
        <end position="105"/>
    </location>
</feature>
<dbReference type="PANTHER" id="PTHR19211">
    <property type="entry name" value="ATP-BINDING TRANSPORT PROTEIN-RELATED"/>
    <property type="match status" value="1"/>
</dbReference>
<evidence type="ECO:0000313" key="3">
    <source>
        <dbReference type="EMBL" id="EBR9859687.1"/>
    </source>
</evidence>
<feature type="non-terminal residue" evidence="3">
    <location>
        <position position="1"/>
    </location>
</feature>